<evidence type="ECO:0000256" key="4">
    <source>
        <dbReference type="ARBA" id="ARBA00022553"/>
    </source>
</evidence>
<dbReference type="InterPro" id="IPR003594">
    <property type="entry name" value="HATPase_dom"/>
</dbReference>
<comment type="catalytic activity">
    <reaction evidence="1">
        <text>ATP + protein L-histidine = ADP + protein N-phospho-L-histidine.</text>
        <dbReference type="EC" id="2.7.13.3"/>
    </reaction>
</comment>
<dbReference type="CDD" id="cd00082">
    <property type="entry name" value="HisKA"/>
    <property type="match status" value="1"/>
</dbReference>
<feature type="coiled-coil region" evidence="7">
    <location>
        <begin position="224"/>
        <end position="280"/>
    </location>
</feature>
<dbReference type="InterPro" id="IPR036890">
    <property type="entry name" value="HATPase_C_sf"/>
</dbReference>
<evidence type="ECO:0000256" key="7">
    <source>
        <dbReference type="SAM" id="Coils"/>
    </source>
</evidence>
<dbReference type="PROSITE" id="PS50109">
    <property type="entry name" value="HIS_KIN"/>
    <property type="match status" value="1"/>
</dbReference>
<gene>
    <name evidence="11" type="primary">zraS_1</name>
    <name evidence="11" type="ORF">IMCC3135_13880</name>
</gene>
<dbReference type="InterPro" id="IPR004358">
    <property type="entry name" value="Sig_transdc_His_kin-like_C"/>
</dbReference>
<evidence type="ECO:0000259" key="9">
    <source>
        <dbReference type="PROSITE" id="PS50109"/>
    </source>
</evidence>
<dbReference type="PROSITE" id="PS50885">
    <property type="entry name" value="HAMP"/>
    <property type="match status" value="1"/>
</dbReference>
<keyword evidence="8" id="KW-0472">Membrane</keyword>
<protein>
    <recommendedName>
        <fullName evidence="3">histidine kinase</fullName>
        <ecNumber evidence="3">2.7.13.3</ecNumber>
    </recommendedName>
</protein>
<name>A0A2Z2NS83_9GAMM</name>
<dbReference type="CDD" id="cd06225">
    <property type="entry name" value="HAMP"/>
    <property type="match status" value="1"/>
</dbReference>
<dbReference type="AlphaFoldDB" id="A0A2Z2NS83"/>
<evidence type="ECO:0000259" key="10">
    <source>
        <dbReference type="PROSITE" id="PS50885"/>
    </source>
</evidence>
<keyword evidence="6" id="KW-0418">Kinase</keyword>
<dbReference type="SMART" id="SM00387">
    <property type="entry name" value="HATPase_c"/>
    <property type="match status" value="1"/>
</dbReference>
<dbReference type="RefSeq" id="WP_088918136.1">
    <property type="nucleotide sequence ID" value="NZ_CP018632.1"/>
</dbReference>
<dbReference type="PRINTS" id="PR00344">
    <property type="entry name" value="BCTRLSENSOR"/>
</dbReference>
<dbReference type="OrthoDB" id="1931120at2"/>
<accession>A0A2Z2NS83</accession>
<dbReference type="SUPFAM" id="SSF55874">
    <property type="entry name" value="ATPase domain of HSP90 chaperone/DNA topoisomerase II/histidine kinase"/>
    <property type="match status" value="1"/>
</dbReference>
<dbReference type="KEGG" id="gai:IMCC3135_13880"/>
<evidence type="ECO:0000313" key="11">
    <source>
        <dbReference type="EMBL" id="ASJ72861.1"/>
    </source>
</evidence>
<feature type="transmembrane region" description="Helical" evidence="8">
    <location>
        <begin position="6"/>
        <end position="30"/>
    </location>
</feature>
<dbReference type="Gene3D" id="3.30.565.10">
    <property type="entry name" value="Histidine kinase-like ATPase, C-terminal domain"/>
    <property type="match status" value="1"/>
</dbReference>
<dbReference type="GO" id="GO:0016020">
    <property type="term" value="C:membrane"/>
    <property type="evidence" value="ECO:0007669"/>
    <property type="project" value="UniProtKB-SubCell"/>
</dbReference>
<dbReference type="SUPFAM" id="SSF47384">
    <property type="entry name" value="Homodimeric domain of signal transducing histidine kinase"/>
    <property type="match status" value="1"/>
</dbReference>
<dbReference type="InterPro" id="IPR036097">
    <property type="entry name" value="HisK_dim/P_sf"/>
</dbReference>
<proteinExistence type="predicted"/>
<dbReference type="InterPro" id="IPR005467">
    <property type="entry name" value="His_kinase_dom"/>
</dbReference>
<evidence type="ECO:0000313" key="12">
    <source>
        <dbReference type="Proteomes" id="UP000250079"/>
    </source>
</evidence>
<dbReference type="Gene3D" id="6.10.340.10">
    <property type="match status" value="1"/>
</dbReference>
<dbReference type="InterPro" id="IPR003661">
    <property type="entry name" value="HisK_dim/P_dom"/>
</dbReference>
<dbReference type="SMART" id="SM00304">
    <property type="entry name" value="HAMP"/>
    <property type="match status" value="1"/>
</dbReference>
<comment type="subcellular location">
    <subcellularLocation>
        <location evidence="2">Membrane</location>
    </subcellularLocation>
</comment>
<feature type="domain" description="HAMP" evidence="10">
    <location>
        <begin position="174"/>
        <end position="226"/>
    </location>
</feature>
<evidence type="ECO:0000256" key="2">
    <source>
        <dbReference type="ARBA" id="ARBA00004370"/>
    </source>
</evidence>
<evidence type="ECO:0000256" key="8">
    <source>
        <dbReference type="SAM" id="Phobius"/>
    </source>
</evidence>
<keyword evidence="5 11" id="KW-0808">Transferase</keyword>
<dbReference type="EMBL" id="CP018632">
    <property type="protein sequence ID" value="ASJ72861.1"/>
    <property type="molecule type" value="Genomic_DNA"/>
</dbReference>
<keyword evidence="8" id="KW-1133">Transmembrane helix</keyword>
<dbReference type="Pfam" id="PF02518">
    <property type="entry name" value="HATPase_c"/>
    <property type="match status" value="1"/>
</dbReference>
<keyword evidence="4" id="KW-0597">Phosphoprotein</keyword>
<keyword evidence="8" id="KW-0812">Transmembrane</keyword>
<organism evidence="11 12">
    <name type="scientific">Granulosicoccus antarcticus IMCC3135</name>
    <dbReference type="NCBI Taxonomy" id="1192854"/>
    <lineage>
        <taxon>Bacteria</taxon>
        <taxon>Pseudomonadati</taxon>
        <taxon>Pseudomonadota</taxon>
        <taxon>Gammaproteobacteria</taxon>
        <taxon>Chromatiales</taxon>
        <taxon>Granulosicoccaceae</taxon>
        <taxon>Granulosicoccus</taxon>
    </lineage>
</organism>
<dbReference type="InterPro" id="IPR003660">
    <property type="entry name" value="HAMP_dom"/>
</dbReference>
<evidence type="ECO:0000256" key="1">
    <source>
        <dbReference type="ARBA" id="ARBA00000085"/>
    </source>
</evidence>
<dbReference type="PANTHER" id="PTHR43065">
    <property type="entry name" value="SENSOR HISTIDINE KINASE"/>
    <property type="match status" value="1"/>
</dbReference>
<feature type="domain" description="Histidine kinase" evidence="9">
    <location>
        <begin position="289"/>
        <end position="534"/>
    </location>
</feature>
<dbReference type="SUPFAM" id="SSF158472">
    <property type="entry name" value="HAMP domain-like"/>
    <property type="match status" value="1"/>
</dbReference>
<dbReference type="EC" id="2.7.13.3" evidence="3"/>
<dbReference type="Pfam" id="PF00672">
    <property type="entry name" value="HAMP"/>
    <property type="match status" value="1"/>
</dbReference>
<dbReference type="Proteomes" id="UP000250079">
    <property type="component" value="Chromosome"/>
</dbReference>
<reference evidence="11 12" key="1">
    <citation type="submission" date="2016-12" db="EMBL/GenBank/DDBJ databases">
        <authorList>
            <person name="Song W.-J."/>
            <person name="Kurnit D.M."/>
        </authorList>
    </citation>
    <scope>NUCLEOTIDE SEQUENCE [LARGE SCALE GENOMIC DNA]</scope>
    <source>
        <strain evidence="11 12">IMCC3135</strain>
    </source>
</reference>
<dbReference type="Gene3D" id="1.10.287.130">
    <property type="match status" value="1"/>
</dbReference>
<evidence type="ECO:0000256" key="6">
    <source>
        <dbReference type="ARBA" id="ARBA00022777"/>
    </source>
</evidence>
<dbReference type="GO" id="GO:0000155">
    <property type="term" value="F:phosphorelay sensor kinase activity"/>
    <property type="evidence" value="ECO:0007669"/>
    <property type="project" value="InterPro"/>
</dbReference>
<dbReference type="PANTHER" id="PTHR43065:SF50">
    <property type="entry name" value="HISTIDINE KINASE"/>
    <property type="match status" value="1"/>
</dbReference>
<keyword evidence="12" id="KW-1185">Reference proteome</keyword>
<keyword evidence="7" id="KW-0175">Coiled coil</keyword>
<evidence type="ECO:0000256" key="5">
    <source>
        <dbReference type="ARBA" id="ARBA00022679"/>
    </source>
</evidence>
<evidence type="ECO:0000256" key="3">
    <source>
        <dbReference type="ARBA" id="ARBA00012438"/>
    </source>
</evidence>
<sequence>MSLKFKTVIGIALIEAVLLAYLILTVLGFMNDSAGDALLKRAHTTATLFATTTKDPVLSYDLASLEAFSEELMVNPDIEYVRVLDASGLVFSELGNVIFLERDFQEDLSLESVDDHVFDTSAEISENGISYGSVQLGINTDNIQETINASRRQSLIIAAVEMTLVALFSLLLGTYLTQQLKVLQKSAKMISSGDYSVQIEITSNDEVSDVAKAFNQMSEALSLSEKSRNEKDALLQELNRTLEQRVERRTEKINAQIHQLSAANDQVAQTQARLVQSEKLASVGQLAAGVAHEINNPIGFVRSNLNTLSEYVGVYQNLLHNYKKLSTADADQAILIAAEIEQQEKKEDIAFINDDIEELLKDSIDGTTRVRDIVHGLKNFSRTNTENKVDCDTNEIISTVLKIVNNELKYKCNVHTELLSRSLVRGNTGELNQVFLNLLMNAGQAIEEGGTVSISTDDIDDKIRIRVTDDGYGIKPEDIEKLFDPFFTTKPVGEGTGLGLSISFGIVEDHGGEILVSSEEGKGTTFTILLPVSS</sequence>